<dbReference type="AlphaFoldDB" id="A0A9D4QZX6"/>
<dbReference type="Proteomes" id="UP000828390">
    <property type="component" value="Unassembled WGS sequence"/>
</dbReference>
<comment type="caution">
    <text evidence="2">The sequence shown here is derived from an EMBL/GenBank/DDBJ whole genome shotgun (WGS) entry which is preliminary data.</text>
</comment>
<dbReference type="PANTHER" id="PTHR19963:SF30">
    <property type="entry name" value="ENDONUCLEASE_EXONUCLEASE_PHOSPHATASE DOMAIN-CONTAINING PROTEIN"/>
    <property type="match status" value="1"/>
</dbReference>
<reference evidence="2" key="1">
    <citation type="journal article" date="2019" name="bioRxiv">
        <title>The Genome of the Zebra Mussel, Dreissena polymorpha: A Resource for Invasive Species Research.</title>
        <authorList>
            <person name="McCartney M.A."/>
            <person name="Auch B."/>
            <person name="Kono T."/>
            <person name="Mallez S."/>
            <person name="Zhang Y."/>
            <person name="Obille A."/>
            <person name="Becker A."/>
            <person name="Abrahante J.E."/>
            <person name="Garbe J."/>
            <person name="Badalamenti J.P."/>
            <person name="Herman A."/>
            <person name="Mangelson H."/>
            <person name="Liachko I."/>
            <person name="Sullivan S."/>
            <person name="Sone E.D."/>
            <person name="Koren S."/>
            <person name="Silverstein K.A.T."/>
            <person name="Beckman K.B."/>
            <person name="Gohl D.M."/>
        </authorList>
    </citation>
    <scope>NUCLEOTIDE SEQUENCE</scope>
    <source>
        <strain evidence="2">Duluth1</strain>
        <tissue evidence="2">Whole animal</tissue>
    </source>
</reference>
<accession>A0A9D4QZX6</accession>
<organism evidence="2 3">
    <name type="scientific">Dreissena polymorpha</name>
    <name type="common">Zebra mussel</name>
    <name type="synonym">Mytilus polymorpha</name>
    <dbReference type="NCBI Taxonomy" id="45954"/>
    <lineage>
        <taxon>Eukaryota</taxon>
        <taxon>Metazoa</taxon>
        <taxon>Spiralia</taxon>
        <taxon>Lophotrochozoa</taxon>
        <taxon>Mollusca</taxon>
        <taxon>Bivalvia</taxon>
        <taxon>Autobranchia</taxon>
        <taxon>Heteroconchia</taxon>
        <taxon>Euheterodonta</taxon>
        <taxon>Imparidentia</taxon>
        <taxon>Neoheterodontei</taxon>
        <taxon>Myida</taxon>
        <taxon>Dreissenoidea</taxon>
        <taxon>Dreissenidae</taxon>
        <taxon>Dreissena</taxon>
    </lineage>
</organism>
<evidence type="ECO:0000313" key="3">
    <source>
        <dbReference type="Proteomes" id="UP000828390"/>
    </source>
</evidence>
<keyword evidence="3" id="KW-1185">Reference proteome</keyword>
<reference evidence="2" key="2">
    <citation type="submission" date="2020-11" db="EMBL/GenBank/DDBJ databases">
        <authorList>
            <person name="McCartney M.A."/>
            <person name="Auch B."/>
            <person name="Kono T."/>
            <person name="Mallez S."/>
            <person name="Becker A."/>
            <person name="Gohl D.M."/>
            <person name="Silverstein K.A.T."/>
            <person name="Koren S."/>
            <person name="Bechman K.B."/>
            <person name="Herman A."/>
            <person name="Abrahante J.E."/>
            <person name="Garbe J."/>
        </authorList>
    </citation>
    <scope>NUCLEOTIDE SEQUENCE</scope>
    <source>
        <strain evidence="2">Duluth1</strain>
        <tissue evidence="2">Whole animal</tissue>
    </source>
</reference>
<sequence length="224" mass="25310">MKLRERNQRAAENLSELAQDIRRLTNLAYPKFTDVRETLAKEQFLDSLHSEKLRIRTKKARPSSLNDVRHAVEMEAYYKAEQKHLASSQVLATSTAEGDSQIKHQSDLKSLKSKIQQLQRQSNSAPRLFQSRNMGSDRPRNNFRTPRRNPRHTDVPMYNKSQRSNTNTAHKMDQSTCDKCGEVKKSTFNGAGLFFVTAHLDGCAVSCLIAAEATLSLMSTQAGV</sequence>
<feature type="compositionally biased region" description="Polar residues" evidence="1">
    <location>
        <begin position="113"/>
        <end position="134"/>
    </location>
</feature>
<evidence type="ECO:0000256" key="1">
    <source>
        <dbReference type="SAM" id="MobiDB-lite"/>
    </source>
</evidence>
<feature type="compositionally biased region" description="Polar residues" evidence="1">
    <location>
        <begin position="159"/>
        <end position="173"/>
    </location>
</feature>
<proteinExistence type="predicted"/>
<name>A0A9D4QZX6_DREPO</name>
<feature type="compositionally biased region" description="Basic and acidic residues" evidence="1">
    <location>
        <begin position="100"/>
        <end position="110"/>
    </location>
</feature>
<protein>
    <submittedName>
        <fullName evidence="2">Uncharacterized protein</fullName>
    </submittedName>
</protein>
<gene>
    <name evidence="2" type="ORF">DPMN_091342</name>
</gene>
<dbReference type="EMBL" id="JAIWYP010000003">
    <property type="protein sequence ID" value="KAH3848957.1"/>
    <property type="molecule type" value="Genomic_DNA"/>
</dbReference>
<dbReference type="PANTHER" id="PTHR19963">
    <property type="entry name" value="CCHC-TYPE DOMAIN-CONTAINING PROTEIN"/>
    <property type="match status" value="1"/>
</dbReference>
<evidence type="ECO:0000313" key="2">
    <source>
        <dbReference type="EMBL" id="KAH3848957.1"/>
    </source>
</evidence>
<feature type="region of interest" description="Disordered" evidence="1">
    <location>
        <begin position="96"/>
        <end position="173"/>
    </location>
</feature>